<evidence type="ECO:0000313" key="1">
    <source>
        <dbReference type="EMBL" id="VFU07845.1"/>
    </source>
</evidence>
<evidence type="ECO:0000313" key="2">
    <source>
        <dbReference type="Proteomes" id="UP000294360"/>
    </source>
</evidence>
<name>A0A4U8YWT5_METTU</name>
<dbReference type="Proteomes" id="UP000294360">
    <property type="component" value="Chromosome"/>
</dbReference>
<gene>
    <name evidence="1" type="ORF">MTUNDRAET4_0952</name>
</gene>
<protein>
    <submittedName>
        <fullName evidence="1">Uncharacterized protein</fullName>
    </submittedName>
</protein>
<dbReference type="AlphaFoldDB" id="A0A4U8YWT5"/>
<dbReference type="EMBL" id="LR536450">
    <property type="protein sequence ID" value="VFU07845.1"/>
    <property type="molecule type" value="Genomic_DNA"/>
</dbReference>
<organism evidence="1 2">
    <name type="scientific">Methylocella tundrae</name>
    <dbReference type="NCBI Taxonomy" id="227605"/>
    <lineage>
        <taxon>Bacteria</taxon>
        <taxon>Pseudomonadati</taxon>
        <taxon>Pseudomonadota</taxon>
        <taxon>Alphaproteobacteria</taxon>
        <taxon>Hyphomicrobiales</taxon>
        <taxon>Beijerinckiaceae</taxon>
        <taxon>Methylocella</taxon>
    </lineage>
</organism>
<dbReference type="KEGG" id="mtun:MTUNDRAET4_0952"/>
<sequence>MGGKVPFFNVLSTKALTGMGSSVKMDLMRFGLARLSSRRLNSGMISSSAQAYGQECAFLRSSPGNH</sequence>
<proteinExistence type="predicted"/>
<reference evidence="1 2" key="1">
    <citation type="submission" date="2019-03" db="EMBL/GenBank/DDBJ databases">
        <authorList>
            <person name="Kox A.R. M."/>
        </authorList>
    </citation>
    <scope>NUCLEOTIDE SEQUENCE [LARGE SCALE GENOMIC DNA]</scope>
    <source>
        <strain evidence="1">MTUNDRAET4 annotated genome</strain>
    </source>
</reference>
<accession>A0A4U8YWT5</accession>